<dbReference type="PANTHER" id="PTHR13696">
    <property type="entry name" value="P-LOOP CONTAINING NUCLEOSIDE TRIPHOSPHATE HYDROLASE"/>
    <property type="match status" value="1"/>
</dbReference>
<dbReference type="InterPro" id="IPR009744">
    <property type="entry name" value="VirC1"/>
</dbReference>
<name>A0A318QI72_9PROT</name>
<dbReference type="PANTHER" id="PTHR13696:SF96">
    <property type="entry name" value="COBQ_COBB_MIND_PARA NUCLEOTIDE BINDING DOMAIN-CONTAINING PROTEIN"/>
    <property type="match status" value="1"/>
</dbReference>
<dbReference type="Gene3D" id="3.40.50.300">
    <property type="entry name" value="P-loop containing nucleotide triphosphate hydrolases"/>
    <property type="match status" value="1"/>
</dbReference>
<proteinExistence type="predicted"/>
<dbReference type="SUPFAM" id="SSF52540">
    <property type="entry name" value="P-loop containing nucleoside triphosphate hydrolases"/>
    <property type="match status" value="1"/>
</dbReference>
<reference evidence="1 2" key="1">
    <citation type="submission" date="2017-07" db="EMBL/GenBank/DDBJ databases">
        <title>A draft genome sequence of Komagataeibacter oboediens LMG 18849.</title>
        <authorList>
            <person name="Skraban J."/>
            <person name="Cleenwerck I."/>
            <person name="Vandamme P."/>
            <person name="Trcek J."/>
        </authorList>
    </citation>
    <scope>NUCLEOTIDE SEQUENCE [LARGE SCALE GENOMIC DNA]</scope>
    <source>
        <strain evidence="1 2">LMG 18849</strain>
    </source>
</reference>
<dbReference type="Proteomes" id="UP000247417">
    <property type="component" value="Unassembled WGS sequence"/>
</dbReference>
<dbReference type="CDD" id="cd02042">
    <property type="entry name" value="ParAB_family"/>
    <property type="match status" value="1"/>
</dbReference>
<dbReference type="InterPro" id="IPR027417">
    <property type="entry name" value="P-loop_NTPase"/>
</dbReference>
<evidence type="ECO:0000313" key="2">
    <source>
        <dbReference type="Proteomes" id="UP000247417"/>
    </source>
</evidence>
<protein>
    <submittedName>
        <fullName evidence="1">Partitioning protein</fullName>
    </submittedName>
</protein>
<sequence length="220" mass="23738">MSIITVASFKGGPGKTTVCQILAMGLAERGVRVIVLDTDPTEAFSTWYEHTCEKKDFACIFEKDESKVVDLAYQKEEEYDLVIIDTAGFNNTAGSVSMTISNLVIVPVGIGSSDIDQAEKTIKHIEMYSKAMKRDIPTVALINRFTRTNVASHAVNELRELGIKSLDAVLGHRAPLAEISFSGVLPSSGTARTEIDALIDELAATGAVPSSKTVEVTKEN</sequence>
<evidence type="ECO:0000313" key="1">
    <source>
        <dbReference type="EMBL" id="PYD79387.1"/>
    </source>
</evidence>
<organism evidence="1 2">
    <name type="scientific">Komagataeibacter oboediens</name>
    <dbReference type="NCBI Taxonomy" id="65958"/>
    <lineage>
        <taxon>Bacteria</taxon>
        <taxon>Pseudomonadati</taxon>
        <taxon>Pseudomonadota</taxon>
        <taxon>Alphaproteobacteria</taxon>
        <taxon>Acetobacterales</taxon>
        <taxon>Acetobacteraceae</taxon>
        <taxon>Komagataeibacter</taxon>
    </lineage>
</organism>
<dbReference type="AlphaFoldDB" id="A0A318QI72"/>
<dbReference type="InterPro" id="IPR050678">
    <property type="entry name" value="DNA_Partitioning_ATPase"/>
</dbReference>
<dbReference type="PIRSF" id="PIRSF009320">
    <property type="entry name" value="Nuc_binding_HP_1000"/>
    <property type="match status" value="1"/>
</dbReference>
<comment type="caution">
    <text evidence="1">The sequence shown here is derived from an EMBL/GenBank/DDBJ whole genome shotgun (WGS) entry which is preliminary data.</text>
</comment>
<accession>A0A318QI72</accession>
<dbReference type="Pfam" id="PF07015">
    <property type="entry name" value="VirC1"/>
    <property type="match status" value="1"/>
</dbReference>
<gene>
    <name evidence="1" type="ORF">CFR80_15195</name>
</gene>
<dbReference type="EMBL" id="NKTX01000072">
    <property type="protein sequence ID" value="PYD79387.1"/>
    <property type="molecule type" value="Genomic_DNA"/>
</dbReference>